<evidence type="ECO:0000313" key="2">
    <source>
        <dbReference type="EMBL" id="GIY53115.1"/>
    </source>
</evidence>
<dbReference type="EMBL" id="BPLQ01010742">
    <property type="protein sequence ID" value="GIY53115.1"/>
    <property type="molecule type" value="Genomic_DNA"/>
</dbReference>
<evidence type="ECO:0000313" key="3">
    <source>
        <dbReference type="Proteomes" id="UP001054837"/>
    </source>
</evidence>
<evidence type="ECO:0000256" key="1">
    <source>
        <dbReference type="SAM" id="MobiDB-lite"/>
    </source>
</evidence>
<protein>
    <submittedName>
        <fullName evidence="2">Uncharacterized protein</fullName>
    </submittedName>
</protein>
<reference evidence="2 3" key="1">
    <citation type="submission" date="2021-06" db="EMBL/GenBank/DDBJ databases">
        <title>Caerostris darwini draft genome.</title>
        <authorList>
            <person name="Kono N."/>
            <person name="Arakawa K."/>
        </authorList>
    </citation>
    <scope>NUCLEOTIDE SEQUENCE [LARGE SCALE GENOMIC DNA]</scope>
</reference>
<name>A0AAV4U667_9ARAC</name>
<gene>
    <name evidence="2" type="ORF">CDAR_50801</name>
</gene>
<keyword evidence="3" id="KW-1185">Reference proteome</keyword>
<comment type="caution">
    <text evidence="2">The sequence shown here is derived from an EMBL/GenBank/DDBJ whole genome shotgun (WGS) entry which is preliminary data.</text>
</comment>
<feature type="region of interest" description="Disordered" evidence="1">
    <location>
        <begin position="87"/>
        <end position="124"/>
    </location>
</feature>
<proteinExistence type="predicted"/>
<dbReference type="AlphaFoldDB" id="A0AAV4U667"/>
<dbReference type="Proteomes" id="UP001054837">
    <property type="component" value="Unassembled WGS sequence"/>
</dbReference>
<accession>A0AAV4U667</accession>
<feature type="compositionally biased region" description="Basic residues" evidence="1">
    <location>
        <begin position="98"/>
        <end position="120"/>
    </location>
</feature>
<sequence length="155" mass="17593">MLLLIRHFRAAGQCRLLPCHHVPYHPLVSYSSPSPTKILDTKFYTVPIPSLPQYDYTPSIPTAALKNLIRTAYYGVGVTTLSNFLHGTNAPPKDPPSRRRVLTRQRTKSFRTSPVKRRKSEKGVKSSFNNTGFGVVRFMSANLGFLKKQSRERVY</sequence>
<organism evidence="2 3">
    <name type="scientific">Caerostris darwini</name>
    <dbReference type="NCBI Taxonomy" id="1538125"/>
    <lineage>
        <taxon>Eukaryota</taxon>
        <taxon>Metazoa</taxon>
        <taxon>Ecdysozoa</taxon>
        <taxon>Arthropoda</taxon>
        <taxon>Chelicerata</taxon>
        <taxon>Arachnida</taxon>
        <taxon>Araneae</taxon>
        <taxon>Araneomorphae</taxon>
        <taxon>Entelegynae</taxon>
        <taxon>Araneoidea</taxon>
        <taxon>Araneidae</taxon>
        <taxon>Caerostris</taxon>
    </lineage>
</organism>